<dbReference type="InterPro" id="IPR008254">
    <property type="entry name" value="Flavodoxin/NO_synth"/>
</dbReference>
<evidence type="ECO:0000256" key="2">
    <source>
        <dbReference type="ARBA" id="ARBA00022643"/>
    </source>
</evidence>
<feature type="signal peptide" evidence="3">
    <location>
        <begin position="1"/>
        <end position="22"/>
    </location>
</feature>
<dbReference type="InterPro" id="IPR029039">
    <property type="entry name" value="Flavoprotein-like_sf"/>
</dbReference>
<dbReference type="Gene3D" id="3.40.50.360">
    <property type="match status" value="1"/>
</dbReference>
<keyword evidence="2" id="KW-0288">FMN</keyword>
<dbReference type="AlphaFoldDB" id="A0A559T0I1"/>
<protein>
    <submittedName>
        <fullName evidence="5">Flavodoxin</fullName>
    </submittedName>
</protein>
<dbReference type="PANTHER" id="PTHR39201">
    <property type="entry name" value="EXPORTED PROTEIN-RELATED"/>
    <property type="match status" value="1"/>
</dbReference>
<sequence length="208" mass="23174">MKKILFFLVIVLGSMTAITASAQRVLVVYFSQPEEVKLDGVDAVSGASVLLKNNEVLGSTQYVAQLIQQQTGGDIFRIETAKPYPQQHEPLLKYADQEMKNGDRPILKAPIANLADYDTVFVGYPIWWYKMPMAMYSLFEQHDFSGKTIVPFTTHGGSRFSDSLREIARLQPDARLIQPGLAISRGDVASVDTPSEVINWLNKLPLTP</sequence>
<accession>A0A559T0I1</accession>
<gene>
    <name evidence="5" type="ORF">FHU10_0521</name>
</gene>
<reference evidence="5" key="1">
    <citation type="submission" date="2019-06" db="EMBL/GenBank/DDBJ databases">
        <authorList>
            <person name="Deangelis K."/>
            <person name="Huntemann M."/>
            <person name="Clum A."/>
            <person name="Pillay M."/>
            <person name="Palaniappan K."/>
            <person name="Varghese N."/>
            <person name="Mikhailova N."/>
            <person name="Stamatis D."/>
            <person name="Reddy T."/>
            <person name="Daum C."/>
            <person name="Shapiro N."/>
            <person name="Ivanova N."/>
            <person name="Kyrpides N."/>
            <person name="Woyke T."/>
        </authorList>
    </citation>
    <scope>NUCLEOTIDE SEQUENCE [LARGE SCALE GENOMIC DNA]</scope>
    <source>
        <strain evidence="5">128R</strain>
    </source>
</reference>
<comment type="caution">
    <text evidence="5">The sequence shown here is derived from an EMBL/GenBank/DDBJ whole genome shotgun (WGS) entry which is preliminary data.</text>
</comment>
<feature type="domain" description="Flavodoxin-like" evidence="4">
    <location>
        <begin position="57"/>
        <end position="179"/>
    </location>
</feature>
<name>A0A559T0I1_SERFO</name>
<reference evidence="5" key="2">
    <citation type="submission" date="2019-08" db="EMBL/GenBank/DDBJ databases">
        <title>Investigation of anaerobic lignin degradation for improved lignocellulosic biofuels.</title>
        <authorList>
            <person name="Deangelis K.PhD."/>
        </authorList>
    </citation>
    <scope>NUCLEOTIDE SEQUENCE [LARGE SCALE GENOMIC DNA]</scope>
    <source>
        <strain evidence="5">128R</strain>
    </source>
</reference>
<feature type="chain" id="PRO_5021872650" evidence="3">
    <location>
        <begin position="23"/>
        <end position="208"/>
    </location>
</feature>
<dbReference type="GO" id="GO:0010181">
    <property type="term" value="F:FMN binding"/>
    <property type="evidence" value="ECO:0007669"/>
    <property type="project" value="InterPro"/>
</dbReference>
<dbReference type="Pfam" id="PF12682">
    <property type="entry name" value="Flavodoxin_4"/>
    <property type="match status" value="1"/>
</dbReference>
<dbReference type="OrthoDB" id="9806505at2"/>
<dbReference type="NCBIfam" id="NF005389">
    <property type="entry name" value="PRK06934.1"/>
    <property type="match status" value="1"/>
</dbReference>
<proteinExistence type="predicted"/>
<evidence type="ECO:0000256" key="3">
    <source>
        <dbReference type="SAM" id="SignalP"/>
    </source>
</evidence>
<keyword evidence="3" id="KW-0732">Signal</keyword>
<evidence type="ECO:0000313" key="5">
    <source>
        <dbReference type="EMBL" id="TVZ68102.1"/>
    </source>
</evidence>
<keyword evidence="1" id="KW-0285">Flavoprotein</keyword>
<dbReference type="PANTHER" id="PTHR39201:SF1">
    <property type="entry name" value="FLAVODOXIN-LIKE DOMAIN-CONTAINING PROTEIN"/>
    <property type="match status" value="1"/>
</dbReference>
<evidence type="ECO:0000256" key="1">
    <source>
        <dbReference type="ARBA" id="ARBA00022630"/>
    </source>
</evidence>
<dbReference type="SUPFAM" id="SSF52218">
    <property type="entry name" value="Flavoproteins"/>
    <property type="match status" value="1"/>
</dbReference>
<dbReference type="EMBL" id="VISQ01000001">
    <property type="protein sequence ID" value="TVZ68102.1"/>
    <property type="molecule type" value="Genomic_DNA"/>
</dbReference>
<organism evidence="5">
    <name type="scientific">Serratia fonticola</name>
    <dbReference type="NCBI Taxonomy" id="47917"/>
    <lineage>
        <taxon>Bacteria</taxon>
        <taxon>Pseudomonadati</taxon>
        <taxon>Pseudomonadota</taxon>
        <taxon>Gammaproteobacteria</taxon>
        <taxon>Enterobacterales</taxon>
        <taxon>Yersiniaceae</taxon>
        <taxon>Serratia</taxon>
    </lineage>
</organism>
<evidence type="ECO:0000259" key="4">
    <source>
        <dbReference type="Pfam" id="PF12682"/>
    </source>
</evidence>